<feature type="compositionally biased region" description="Pro residues" evidence="2">
    <location>
        <begin position="20"/>
        <end position="32"/>
    </location>
</feature>
<comment type="caution">
    <text evidence="4">The sequence shown here is derived from an EMBL/GenBank/DDBJ whole genome shotgun (WGS) entry which is preliminary data.</text>
</comment>
<dbReference type="SMART" id="SM00642">
    <property type="entry name" value="Aamy"/>
    <property type="match status" value="1"/>
</dbReference>
<dbReference type="Pfam" id="PF00128">
    <property type="entry name" value="Alpha-amylase"/>
    <property type="match status" value="1"/>
</dbReference>
<dbReference type="Gene3D" id="3.20.20.80">
    <property type="entry name" value="Glycosidases"/>
    <property type="match status" value="2"/>
</dbReference>
<dbReference type="InterPro" id="IPR045857">
    <property type="entry name" value="O16G_dom_2"/>
</dbReference>
<proteinExistence type="inferred from homology"/>
<feature type="compositionally biased region" description="Basic and acidic residues" evidence="2">
    <location>
        <begin position="39"/>
        <end position="51"/>
    </location>
</feature>
<feature type="compositionally biased region" description="Basic residues" evidence="2">
    <location>
        <begin position="232"/>
        <end position="244"/>
    </location>
</feature>
<feature type="region of interest" description="Disordered" evidence="2">
    <location>
        <begin position="1"/>
        <end position="244"/>
    </location>
</feature>
<dbReference type="OrthoDB" id="9043248at2"/>
<feature type="compositionally biased region" description="Basic and acidic residues" evidence="2">
    <location>
        <begin position="159"/>
        <end position="173"/>
    </location>
</feature>
<keyword evidence="4" id="KW-0378">Hydrolase</keyword>
<sequence>MWRRGAHQRLQCWTGELDPPAAPAAGPPPLQRPAPLRQRRLDERRPGRDPARPGPRRGRHGHPAPASAARRTHDRARHRRRRHPRPRRAHGGRGGVRRGAAGPRRAGLRHHRGGGRGGISRAPLPPVPHLLHLRPGPSGRRRAADLRRPPGRPGRAGRRHLDAVRERGPDRLGRARLPRRLGERSRGPPLRAGPDDRGAAQSPADLRALRRRGRAARRGRPQDLHRRDPLRPRRRGRRQRRAHLVHHRPEGLHVSDPTSHPWWYDAVVYQVYVRSFADQQGDGIGDLPGITSRLPYLRDLGVDALWITPFYTSPQKDHGYDVADYTDVDPLFGTLADVDRLLEQAHELGLRVIVDLVPNHTSDQHAWFQAALAAGPGSPERARYIFRPGRGPAGELPPNNWDSVFGGPAWTRVDDGDWYLHLFDSSQPDLDWRNPEVGDMFEGVLRFWLDRGVDGFRVDVAHGLYKEATLRDQERPKEPEKLAESMVERVLQDEPMWDQPEVHDVYRRWRRVLDSYPGDRMAVAEAWTQTADPMAMFIRPDELHQAFNFGWLGTPWSADAFADVITESIAAVAAAASAPTWVLSNHDVERHPTRYGGGPVGLARARAATLLMLALPGSAYLYQGEEIGLEQVDVPPESRQDPSWFRTGKPGRDGCRVPLPWAGDAPPYGFGGAAGTQPWIPQPEGWAALTVEAQLADPGSTLAFYRQALRLRREVLAGADDDTAASTDGDVLVVRRPGIRAVLNAGTYPAPLPEGEVLISSGPLPGGVLPPDTAVWVR</sequence>
<feature type="compositionally biased region" description="Basic and acidic residues" evidence="2">
    <location>
        <begin position="220"/>
        <end position="231"/>
    </location>
</feature>
<dbReference type="Proteomes" id="UP000313231">
    <property type="component" value="Unassembled WGS sequence"/>
</dbReference>
<feature type="compositionally biased region" description="Basic residues" evidence="2">
    <location>
        <begin position="209"/>
        <end position="219"/>
    </location>
</feature>
<organism evidence="4 5">
    <name type="scientific">Nocardioides albidus</name>
    <dbReference type="NCBI Taxonomy" id="1517589"/>
    <lineage>
        <taxon>Bacteria</taxon>
        <taxon>Bacillati</taxon>
        <taxon>Actinomycetota</taxon>
        <taxon>Actinomycetes</taxon>
        <taxon>Propionibacteriales</taxon>
        <taxon>Nocardioidaceae</taxon>
        <taxon>Nocardioides</taxon>
    </lineage>
</organism>
<protein>
    <submittedName>
        <fullName evidence="4">Glycoside hydrolase family 13 protein</fullName>
    </submittedName>
</protein>
<dbReference type="PANTHER" id="PTHR10357">
    <property type="entry name" value="ALPHA-AMYLASE FAMILY MEMBER"/>
    <property type="match status" value="1"/>
</dbReference>
<evidence type="ECO:0000313" key="5">
    <source>
        <dbReference type="Proteomes" id="UP000313231"/>
    </source>
</evidence>
<evidence type="ECO:0000256" key="2">
    <source>
        <dbReference type="SAM" id="MobiDB-lite"/>
    </source>
</evidence>
<evidence type="ECO:0000256" key="1">
    <source>
        <dbReference type="ARBA" id="ARBA00008061"/>
    </source>
</evidence>
<feature type="compositionally biased region" description="Basic residues" evidence="2">
    <location>
        <begin position="70"/>
        <end position="91"/>
    </location>
</feature>
<feature type="domain" description="Glycosyl hydrolase family 13 catalytic" evidence="3">
    <location>
        <begin position="270"/>
        <end position="656"/>
    </location>
</feature>
<dbReference type="GO" id="GO:0009313">
    <property type="term" value="P:oligosaccharide catabolic process"/>
    <property type="evidence" value="ECO:0007669"/>
    <property type="project" value="TreeGrafter"/>
</dbReference>
<dbReference type="InterPro" id="IPR017853">
    <property type="entry name" value="GH"/>
</dbReference>
<reference evidence="4 5" key="1">
    <citation type="journal article" date="2016" name="Int. J. Syst. Evol. Microbiol.">
        <title>Nocardioides albidus sp. nov., an actinobacterium isolated from garden soil.</title>
        <authorList>
            <person name="Singh H."/>
            <person name="Du J."/>
            <person name="Trinh H."/>
            <person name="Won K."/>
            <person name="Yang J.E."/>
            <person name="Yin C."/>
            <person name="Kook M."/>
            <person name="Yi T.H."/>
        </authorList>
    </citation>
    <scope>NUCLEOTIDE SEQUENCE [LARGE SCALE GENOMIC DNA]</scope>
    <source>
        <strain evidence="4 5">CCTCC AB 2015297</strain>
    </source>
</reference>
<dbReference type="InterPro" id="IPR006047">
    <property type="entry name" value="GH13_cat_dom"/>
</dbReference>
<comment type="similarity">
    <text evidence="1">Belongs to the glycosyl hydrolase 13 family.</text>
</comment>
<evidence type="ECO:0000259" key="3">
    <source>
        <dbReference type="SMART" id="SM00642"/>
    </source>
</evidence>
<dbReference type="Gene3D" id="3.90.400.10">
    <property type="entry name" value="Oligo-1,6-glucosidase, Domain 2"/>
    <property type="match status" value="1"/>
</dbReference>
<dbReference type="PANTHER" id="PTHR10357:SF179">
    <property type="entry name" value="NEUTRAL AND BASIC AMINO ACID TRANSPORT PROTEIN RBAT"/>
    <property type="match status" value="1"/>
</dbReference>
<evidence type="ECO:0000313" key="4">
    <source>
        <dbReference type="EMBL" id="TNM36435.1"/>
    </source>
</evidence>
<name>A0A5C4VLC1_9ACTN</name>
<dbReference type="SUPFAM" id="SSF51445">
    <property type="entry name" value="(Trans)glycosidases"/>
    <property type="match status" value="1"/>
</dbReference>
<gene>
    <name evidence="4" type="ORF">FHP29_20055</name>
</gene>
<dbReference type="CDD" id="cd11332">
    <property type="entry name" value="AmyAc_OligoGlu_TS"/>
    <property type="match status" value="1"/>
</dbReference>
<dbReference type="EMBL" id="VDMP01000027">
    <property type="protein sequence ID" value="TNM36435.1"/>
    <property type="molecule type" value="Genomic_DNA"/>
</dbReference>
<keyword evidence="5" id="KW-1185">Reference proteome</keyword>
<dbReference type="AlphaFoldDB" id="A0A5C4VLC1"/>
<dbReference type="GO" id="GO:0004556">
    <property type="term" value="F:alpha-amylase activity"/>
    <property type="evidence" value="ECO:0007669"/>
    <property type="project" value="TreeGrafter"/>
</dbReference>
<accession>A0A5C4VLC1</accession>